<dbReference type="PANTHER" id="PTHR11662:SF399">
    <property type="entry name" value="FI19708P1-RELATED"/>
    <property type="match status" value="1"/>
</dbReference>
<evidence type="ECO:0000259" key="6">
    <source>
        <dbReference type="PROSITE" id="PS50850"/>
    </source>
</evidence>
<dbReference type="InterPro" id="IPR036259">
    <property type="entry name" value="MFS_trans_sf"/>
</dbReference>
<evidence type="ECO:0000256" key="4">
    <source>
        <dbReference type="ARBA" id="ARBA00023136"/>
    </source>
</evidence>
<evidence type="ECO:0000256" key="2">
    <source>
        <dbReference type="ARBA" id="ARBA00022692"/>
    </source>
</evidence>
<dbReference type="InterPro" id="IPR020846">
    <property type="entry name" value="MFS_dom"/>
</dbReference>
<dbReference type="Proteomes" id="UP001062776">
    <property type="component" value="Unassembled WGS sequence"/>
</dbReference>
<feature type="transmembrane region" description="Helical" evidence="5">
    <location>
        <begin position="388"/>
        <end position="409"/>
    </location>
</feature>
<proteinExistence type="predicted"/>
<dbReference type="CDD" id="cd17319">
    <property type="entry name" value="MFS_ExuT_GudP_like"/>
    <property type="match status" value="1"/>
</dbReference>
<keyword evidence="3 5" id="KW-1133">Transmembrane helix</keyword>
<dbReference type="PROSITE" id="PS50850">
    <property type="entry name" value="MFS"/>
    <property type="match status" value="1"/>
</dbReference>
<organism evidence="7 8">
    <name type="scientific">Asaia krungthepensis NRIC 0535</name>
    <dbReference type="NCBI Taxonomy" id="1307925"/>
    <lineage>
        <taxon>Bacteria</taxon>
        <taxon>Pseudomonadati</taxon>
        <taxon>Pseudomonadota</taxon>
        <taxon>Alphaproteobacteria</taxon>
        <taxon>Acetobacterales</taxon>
        <taxon>Acetobacteraceae</taxon>
        <taxon>Asaia</taxon>
    </lineage>
</organism>
<dbReference type="InterPro" id="IPR050382">
    <property type="entry name" value="MFS_Na/Anion_cotransporter"/>
</dbReference>
<gene>
    <name evidence="7" type="ORF">AA0535_3025</name>
</gene>
<feature type="transmembrane region" description="Helical" evidence="5">
    <location>
        <begin position="39"/>
        <end position="62"/>
    </location>
</feature>
<comment type="caution">
    <text evidence="7">The sequence shown here is derived from an EMBL/GenBank/DDBJ whole genome shotgun (WGS) entry which is preliminary data.</text>
</comment>
<feature type="transmembrane region" description="Helical" evidence="5">
    <location>
        <begin position="355"/>
        <end position="376"/>
    </location>
</feature>
<sequence>MSPLRWQMIALCFVANIINFLDRSNLAIAVPKIEAELHLSSFEIGLGLSAFFWTYALMQVPVGWMIDRFGVRRCLAGSVLWWSVFTAASAFITGLPSLLAARLMLGVGEAGALPGFAKVVFNWFPRRERGFASSIFDSGSRVGSALALPLVAWLVAVVGWRQSFIWTGLLGFVWVAVWLVLYRDPKDHARVTPAQVALLEQEQGGGAKGPSSAVSLGFLLRQRTIWGMMIGFFCLNFAIYFFITWFPTFLIKARHFTLEDVRLYGLFPALFAIPFGWIGGAVSDALLRRGWSATRARKTCLVGGMLVSCVIAFAPLVASSFTALVLMGISYAALAFTAANIWTLPGEVAPSASNVALIGALQNGAANLAGIGISTFTGAMLTLTHGSFVLPLGIAGLLCIVGALSYLFLMGPVERIAVPEAAAPST</sequence>
<dbReference type="Pfam" id="PF07690">
    <property type="entry name" value="MFS_1"/>
    <property type="match status" value="1"/>
</dbReference>
<feature type="transmembrane region" description="Helical" evidence="5">
    <location>
        <begin position="99"/>
        <end position="121"/>
    </location>
</feature>
<comment type="subcellular location">
    <subcellularLocation>
        <location evidence="1">Membrane</location>
        <topology evidence="1">Multi-pass membrane protein</topology>
    </subcellularLocation>
</comment>
<protein>
    <submittedName>
        <fullName evidence="7">Major facilitator superfamily transporter</fullName>
    </submittedName>
</protein>
<feature type="transmembrane region" description="Helical" evidence="5">
    <location>
        <begin position="299"/>
        <end position="318"/>
    </location>
</feature>
<keyword evidence="4 5" id="KW-0472">Membrane</keyword>
<dbReference type="RefSeq" id="WP_264817572.1">
    <property type="nucleotide sequence ID" value="NZ_BAPV01000061.1"/>
</dbReference>
<dbReference type="EMBL" id="BAPV01000061">
    <property type="protein sequence ID" value="GBQ94011.1"/>
    <property type="molecule type" value="Genomic_DNA"/>
</dbReference>
<keyword evidence="2 5" id="KW-0812">Transmembrane</keyword>
<name>A0ABQ0Q6W0_9PROT</name>
<evidence type="ECO:0000256" key="1">
    <source>
        <dbReference type="ARBA" id="ARBA00004141"/>
    </source>
</evidence>
<evidence type="ECO:0000313" key="8">
    <source>
        <dbReference type="Proteomes" id="UP001062776"/>
    </source>
</evidence>
<feature type="transmembrane region" description="Helical" evidence="5">
    <location>
        <begin position="324"/>
        <end position="343"/>
    </location>
</feature>
<dbReference type="InterPro" id="IPR011701">
    <property type="entry name" value="MFS"/>
</dbReference>
<feature type="transmembrane region" description="Helical" evidence="5">
    <location>
        <begin position="225"/>
        <end position="246"/>
    </location>
</feature>
<feature type="transmembrane region" description="Helical" evidence="5">
    <location>
        <begin position="74"/>
        <end position="93"/>
    </location>
</feature>
<reference evidence="7" key="1">
    <citation type="submission" date="2013-04" db="EMBL/GenBank/DDBJ databases">
        <title>The genome sequencing project of 58 acetic acid bacteria.</title>
        <authorList>
            <person name="Okamoto-Kainuma A."/>
            <person name="Ishikawa M."/>
            <person name="Umino S."/>
            <person name="Koizumi Y."/>
            <person name="Shiwa Y."/>
            <person name="Yoshikawa H."/>
            <person name="Matsutani M."/>
            <person name="Matsushita K."/>
        </authorList>
    </citation>
    <scope>NUCLEOTIDE SEQUENCE</scope>
    <source>
        <strain evidence="7">NRIC 0535</strain>
    </source>
</reference>
<evidence type="ECO:0000313" key="7">
    <source>
        <dbReference type="EMBL" id="GBQ94011.1"/>
    </source>
</evidence>
<dbReference type="SUPFAM" id="SSF103473">
    <property type="entry name" value="MFS general substrate transporter"/>
    <property type="match status" value="1"/>
</dbReference>
<feature type="transmembrane region" description="Helical" evidence="5">
    <location>
        <begin position="142"/>
        <end position="158"/>
    </location>
</feature>
<feature type="transmembrane region" description="Helical" evidence="5">
    <location>
        <begin position="266"/>
        <end position="287"/>
    </location>
</feature>
<dbReference type="Gene3D" id="1.20.1250.20">
    <property type="entry name" value="MFS general substrate transporter like domains"/>
    <property type="match status" value="2"/>
</dbReference>
<evidence type="ECO:0000256" key="5">
    <source>
        <dbReference type="SAM" id="Phobius"/>
    </source>
</evidence>
<dbReference type="PANTHER" id="PTHR11662">
    <property type="entry name" value="SOLUTE CARRIER FAMILY 17"/>
    <property type="match status" value="1"/>
</dbReference>
<feature type="domain" description="Major facilitator superfamily (MFS) profile" evidence="6">
    <location>
        <begin position="8"/>
        <end position="414"/>
    </location>
</feature>
<accession>A0ABQ0Q6W0</accession>
<keyword evidence="8" id="KW-1185">Reference proteome</keyword>
<evidence type="ECO:0000256" key="3">
    <source>
        <dbReference type="ARBA" id="ARBA00022989"/>
    </source>
</evidence>
<feature type="transmembrane region" description="Helical" evidence="5">
    <location>
        <begin position="164"/>
        <end position="182"/>
    </location>
</feature>